<dbReference type="AlphaFoldDB" id="A0A1H9U7W7"/>
<dbReference type="PANTHER" id="PTHR36435:SF1">
    <property type="entry name" value="CAAX AMINO TERMINAL PROTEASE FAMILY PROTEIN"/>
    <property type="match status" value="1"/>
</dbReference>
<gene>
    <name evidence="3" type="ORF">SAMN04487884_11789</name>
</gene>
<dbReference type="InterPro" id="IPR003675">
    <property type="entry name" value="Rce1/LyrA-like_dom"/>
</dbReference>
<accession>A0A1H9U7W7</accession>
<feature type="transmembrane region" description="Helical" evidence="1">
    <location>
        <begin position="190"/>
        <end position="209"/>
    </location>
</feature>
<feature type="transmembrane region" description="Helical" evidence="1">
    <location>
        <begin position="252"/>
        <end position="272"/>
    </location>
</feature>
<keyword evidence="1" id="KW-0472">Membrane</keyword>
<feature type="domain" description="CAAX prenyl protease 2/Lysostaphin resistance protein A-like" evidence="2">
    <location>
        <begin position="135"/>
        <end position="220"/>
    </location>
</feature>
<dbReference type="GO" id="GO:0080120">
    <property type="term" value="P:CAAX-box protein maturation"/>
    <property type="evidence" value="ECO:0007669"/>
    <property type="project" value="UniProtKB-ARBA"/>
</dbReference>
<evidence type="ECO:0000256" key="1">
    <source>
        <dbReference type="SAM" id="Phobius"/>
    </source>
</evidence>
<dbReference type="GO" id="GO:0006508">
    <property type="term" value="P:proteolysis"/>
    <property type="evidence" value="ECO:0007669"/>
    <property type="project" value="UniProtKB-KW"/>
</dbReference>
<feature type="transmembrane region" description="Helical" evidence="1">
    <location>
        <begin position="21"/>
        <end position="46"/>
    </location>
</feature>
<dbReference type="PANTHER" id="PTHR36435">
    <property type="entry name" value="SLR1288 PROTEIN"/>
    <property type="match status" value="1"/>
</dbReference>
<evidence type="ECO:0000313" key="4">
    <source>
        <dbReference type="Proteomes" id="UP000182584"/>
    </source>
</evidence>
<feature type="transmembrane region" description="Helical" evidence="1">
    <location>
        <begin position="95"/>
        <end position="114"/>
    </location>
</feature>
<feature type="transmembrane region" description="Helical" evidence="1">
    <location>
        <begin position="221"/>
        <end position="240"/>
    </location>
</feature>
<keyword evidence="1" id="KW-1133">Transmembrane helix</keyword>
<organism evidence="3 4">
    <name type="scientific">Butyrivibrio fibrisolvens</name>
    <dbReference type="NCBI Taxonomy" id="831"/>
    <lineage>
        <taxon>Bacteria</taxon>
        <taxon>Bacillati</taxon>
        <taxon>Bacillota</taxon>
        <taxon>Clostridia</taxon>
        <taxon>Lachnospirales</taxon>
        <taxon>Lachnospiraceae</taxon>
        <taxon>Butyrivibrio</taxon>
    </lineage>
</organism>
<dbReference type="Proteomes" id="UP000182584">
    <property type="component" value="Unassembled WGS sequence"/>
</dbReference>
<keyword evidence="3" id="KW-0378">Hydrolase</keyword>
<feature type="transmembrane region" description="Helical" evidence="1">
    <location>
        <begin position="134"/>
        <end position="152"/>
    </location>
</feature>
<dbReference type="OrthoDB" id="2035856at2"/>
<feature type="transmembrane region" description="Helical" evidence="1">
    <location>
        <begin position="52"/>
        <end position="75"/>
    </location>
</feature>
<keyword evidence="1" id="KW-0812">Transmembrane</keyword>
<dbReference type="RefSeq" id="WP_074756949.1">
    <property type="nucleotide sequence ID" value="NZ_FOGJ01000017.1"/>
</dbReference>
<evidence type="ECO:0000313" key="3">
    <source>
        <dbReference type="EMBL" id="SES05351.1"/>
    </source>
</evidence>
<evidence type="ECO:0000259" key="2">
    <source>
        <dbReference type="Pfam" id="PF02517"/>
    </source>
</evidence>
<sequence length="292" mass="31994">MNAEVFQMADKEKKTDKRRTIIGIVATYVLMVLANIILSNAFSYIIINGVSIPFYVYGTVVELGIVMPAIIYTVLKGESITESFGFRKIRVKTVLWTMLLTILSFPLYTCANVLSQIFVPNTAIESASEMSGSIFGSWFVVAIVASLCEEIAIRGFCFNRLKKVSSLFVAAAISAIMFGVLHLNINQMCYAMVLGFIFALANFASGSIWTSIIMHTIINSLGYAVVMIAELSTASAGINLEETAELQRTQTSSFLMTGLVLFVISIGCAFLIKMVLKKIAVSENNQEAVEVF</sequence>
<feature type="transmembrane region" description="Helical" evidence="1">
    <location>
        <begin position="164"/>
        <end position="184"/>
    </location>
</feature>
<proteinExistence type="predicted"/>
<protein>
    <submittedName>
        <fullName evidence="3">Membrane protease YdiL, CAAX protease family</fullName>
    </submittedName>
</protein>
<dbReference type="Pfam" id="PF02517">
    <property type="entry name" value="Rce1-like"/>
    <property type="match status" value="1"/>
</dbReference>
<dbReference type="EMBL" id="FOGJ01000017">
    <property type="protein sequence ID" value="SES05351.1"/>
    <property type="molecule type" value="Genomic_DNA"/>
</dbReference>
<reference evidence="3 4" key="1">
    <citation type="submission" date="2016-10" db="EMBL/GenBank/DDBJ databases">
        <authorList>
            <person name="de Groot N.N."/>
        </authorList>
    </citation>
    <scope>NUCLEOTIDE SEQUENCE [LARGE SCALE GENOMIC DNA]</scope>
    <source>
        <strain evidence="3 4">AR40</strain>
    </source>
</reference>
<dbReference type="GO" id="GO:0004175">
    <property type="term" value="F:endopeptidase activity"/>
    <property type="evidence" value="ECO:0007669"/>
    <property type="project" value="UniProtKB-ARBA"/>
</dbReference>
<dbReference type="InterPro" id="IPR052710">
    <property type="entry name" value="CAAX_protease"/>
</dbReference>
<name>A0A1H9U7W7_BUTFI</name>
<keyword evidence="3" id="KW-0645">Protease</keyword>